<reference evidence="6 7" key="1">
    <citation type="journal article" date="2015" name="Stand. Genomic Sci.">
        <title>Genomic Encyclopedia of Bacterial and Archaeal Type Strains, Phase III: the genomes of soil and plant-associated and newly described type strains.</title>
        <authorList>
            <person name="Whitman W.B."/>
            <person name="Woyke T."/>
            <person name="Klenk H.P."/>
            <person name="Zhou Y."/>
            <person name="Lilburn T.G."/>
            <person name="Beck B.J."/>
            <person name="De Vos P."/>
            <person name="Vandamme P."/>
            <person name="Eisen J.A."/>
            <person name="Garrity G."/>
            <person name="Hugenholtz P."/>
            <person name="Kyrpides N.C."/>
        </authorList>
    </citation>
    <scope>NUCLEOTIDE SEQUENCE [LARGE SCALE GENOMIC DNA]</scope>
    <source>
        <strain evidence="6 7">CGMCC 1.10136</strain>
    </source>
</reference>
<keyword evidence="2 5" id="KW-0812">Transmembrane</keyword>
<feature type="transmembrane region" description="Helical" evidence="5">
    <location>
        <begin position="109"/>
        <end position="131"/>
    </location>
</feature>
<evidence type="ECO:0000256" key="3">
    <source>
        <dbReference type="ARBA" id="ARBA00022989"/>
    </source>
</evidence>
<accession>A0A562LSM3</accession>
<dbReference type="Pfam" id="PF09685">
    <property type="entry name" value="MamF_MmsF"/>
    <property type="match status" value="1"/>
</dbReference>
<dbReference type="RefSeq" id="WP_144814431.1">
    <property type="nucleotide sequence ID" value="NZ_VLKP01000006.1"/>
</dbReference>
<comment type="subcellular location">
    <subcellularLocation>
        <location evidence="1">Membrane</location>
        <topology evidence="1">Multi-pass membrane protein</topology>
    </subcellularLocation>
</comment>
<dbReference type="OrthoDB" id="9808930at2"/>
<comment type="caution">
    <text evidence="6">The sequence shown here is derived from an EMBL/GenBank/DDBJ whole genome shotgun (WGS) entry which is preliminary data.</text>
</comment>
<keyword evidence="7" id="KW-1185">Reference proteome</keyword>
<dbReference type="InterPro" id="IPR019109">
    <property type="entry name" value="MamF_MmsF"/>
</dbReference>
<keyword evidence="3 5" id="KW-1133">Transmembrane helix</keyword>
<feature type="transmembrane region" description="Helical" evidence="5">
    <location>
        <begin position="20"/>
        <end position="53"/>
    </location>
</feature>
<feature type="transmembrane region" description="Helical" evidence="5">
    <location>
        <begin position="73"/>
        <end position="103"/>
    </location>
</feature>
<evidence type="ECO:0000256" key="2">
    <source>
        <dbReference type="ARBA" id="ARBA00022692"/>
    </source>
</evidence>
<dbReference type="Proteomes" id="UP000316471">
    <property type="component" value="Unassembled WGS sequence"/>
</dbReference>
<name>A0A562LSM3_9GAMM</name>
<dbReference type="EMBL" id="VLKP01000006">
    <property type="protein sequence ID" value="TWI10602.1"/>
    <property type="molecule type" value="Genomic_DNA"/>
</dbReference>
<evidence type="ECO:0000313" key="6">
    <source>
        <dbReference type="EMBL" id="TWI10602.1"/>
    </source>
</evidence>
<protein>
    <recommendedName>
        <fullName evidence="8">Tic20 family protein</fullName>
    </recommendedName>
</protein>
<proteinExistence type="predicted"/>
<gene>
    <name evidence="6" type="ORF">IP93_01692</name>
</gene>
<evidence type="ECO:0000313" key="7">
    <source>
        <dbReference type="Proteomes" id="UP000316471"/>
    </source>
</evidence>
<organism evidence="6 7">
    <name type="scientific">Aerolutibacter ruishenii</name>
    <dbReference type="NCBI Taxonomy" id="686800"/>
    <lineage>
        <taxon>Bacteria</taxon>
        <taxon>Pseudomonadati</taxon>
        <taxon>Pseudomonadota</taxon>
        <taxon>Gammaproteobacteria</taxon>
        <taxon>Lysobacterales</taxon>
        <taxon>Lysobacteraceae</taxon>
        <taxon>Aerolutibacter</taxon>
    </lineage>
</organism>
<evidence type="ECO:0000256" key="5">
    <source>
        <dbReference type="SAM" id="Phobius"/>
    </source>
</evidence>
<sequence>MTEAYTNPPPVNLTENERLWAAGAHLAALALALLTSWMAGIAGGLGALGIWILKRDESAFVAEHAKEAVNFNLSMFIYACAAGLIGFLLVGATILTLGVGIILTAPAGIVLLLAMGAIAVMWLVCSVIATFKAYNGESYRYPLTIRLLK</sequence>
<evidence type="ECO:0008006" key="8">
    <source>
        <dbReference type="Google" id="ProtNLM"/>
    </source>
</evidence>
<evidence type="ECO:0000256" key="4">
    <source>
        <dbReference type="ARBA" id="ARBA00023136"/>
    </source>
</evidence>
<evidence type="ECO:0000256" key="1">
    <source>
        <dbReference type="ARBA" id="ARBA00004141"/>
    </source>
</evidence>
<keyword evidence="4 5" id="KW-0472">Membrane</keyword>
<dbReference type="AlphaFoldDB" id="A0A562LSM3"/>